<dbReference type="PROSITE" id="PS00170">
    <property type="entry name" value="CSA_PPIASE_1"/>
    <property type="match status" value="1"/>
</dbReference>
<dbReference type="PROSITE" id="PS50072">
    <property type="entry name" value="CSA_PPIASE_2"/>
    <property type="match status" value="1"/>
</dbReference>
<dbReference type="GO" id="GO:0006457">
    <property type="term" value="P:protein folding"/>
    <property type="evidence" value="ECO:0007669"/>
    <property type="project" value="InterPro"/>
</dbReference>
<dbReference type="PANTHER" id="PTHR45625:SF4">
    <property type="entry name" value="PEPTIDYLPROLYL ISOMERASE DOMAIN AND WD REPEAT-CONTAINING PROTEIN 1"/>
    <property type="match status" value="1"/>
</dbReference>
<dbReference type="PRINTS" id="PR00153">
    <property type="entry name" value="CSAPPISMRASE"/>
</dbReference>
<accession>A0A382JJU8</accession>
<sequence>MAVRPHSRNTSGPRIMMEAFSRTLAALALGLSSAIALGQGEVTIASIDVSPITGNASNQAIALMISGTEAGSTLVIEGSADLTDWDTLGQATATGSPTQWEQQRALTATPMFYRVKVTDGGDTLADGIYAKITTNLGVILARLEYEKVPLIAANFVGLAEGTKFYSKDPQVLPVDSEGKPYFDGLIFHRVIKDFMIQGGCPLGNGTGNPGYWLPDQFHPDLKHSGPGILSMANSGENTNGSQFFITHTATPWLDFTDIRAGNHSVFGKVVEGMDVVDAIAGVTVSGTSKPKTDVVIESIRIIRVGEKAKAFEATEEAIDQMLLDIAARQMKEIQEALNIEPTESGLIYEEFKPGSGELVKES</sequence>
<organism evidence="5">
    <name type="scientific">marine metagenome</name>
    <dbReference type="NCBI Taxonomy" id="408172"/>
    <lineage>
        <taxon>unclassified sequences</taxon>
        <taxon>metagenomes</taxon>
        <taxon>ecological metagenomes</taxon>
    </lineage>
</organism>
<protein>
    <recommendedName>
        <fullName evidence="1">peptidylprolyl isomerase</fullName>
        <ecNumber evidence="1">5.2.1.8</ecNumber>
    </recommendedName>
</protein>
<dbReference type="PANTHER" id="PTHR45625">
    <property type="entry name" value="PEPTIDYL-PROLYL CIS-TRANS ISOMERASE-RELATED"/>
    <property type="match status" value="1"/>
</dbReference>
<dbReference type="Pfam" id="PF00160">
    <property type="entry name" value="Pro_isomerase"/>
    <property type="match status" value="1"/>
</dbReference>
<evidence type="ECO:0000256" key="3">
    <source>
        <dbReference type="ARBA" id="ARBA00023235"/>
    </source>
</evidence>
<dbReference type="CDD" id="cd00317">
    <property type="entry name" value="cyclophilin"/>
    <property type="match status" value="1"/>
</dbReference>
<evidence type="ECO:0000256" key="2">
    <source>
        <dbReference type="ARBA" id="ARBA00023110"/>
    </source>
</evidence>
<proteinExistence type="predicted"/>
<keyword evidence="3" id="KW-0413">Isomerase</keyword>
<dbReference type="InterPro" id="IPR044666">
    <property type="entry name" value="Cyclophilin_A-like"/>
</dbReference>
<name>A0A382JJU8_9ZZZZ</name>
<dbReference type="EC" id="5.2.1.8" evidence="1"/>
<keyword evidence="2" id="KW-0697">Rotamase</keyword>
<dbReference type="Gene3D" id="2.40.100.10">
    <property type="entry name" value="Cyclophilin-like"/>
    <property type="match status" value="1"/>
</dbReference>
<evidence type="ECO:0000256" key="1">
    <source>
        <dbReference type="ARBA" id="ARBA00013194"/>
    </source>
</evidence>
<gene>
    <name evidence="5" type="ORF">METZ01_LOCUS264950</name>
</gene>
<reference evidence="5" key="1">
    <citation type="submission" date="2018-05" db="EMBL/GenBank/DDBJ databases">
        <authorList>
            <person name="Lanie J.A."/>
            <person name="Ng W.-L."/>
            <person name="Kazmierczak K.M."/>
            <person name="Andrzejewski T.M."/>
            <person name="Davidsen T.M."/>
            <person name="Wayne K.J."/>
            <person name="Tettelin H."/>
            <person name="Glass J.I."/>
            <person name="Rusch D."/>
            <person name="Podicherti R."/>
            <person name="Tsui H.-C.T."/>
            <person name="Winkler M.E."/>
        </authorList>
    </citation>
    <scope>NUCLEOTIDE SEQUENCE</scope>
</reference>
<evidence type="ECO:0000313" key="5">
    <source>
        <dbReference type="EMBL" id="SVC12096.1"/>
    </source>
</evidence>
<dbReference type="InterPro" id="IPR029000">
    <property type="entry name" value="Cyclophilin-like_dom_sf"/>
</dbReference>
<dbReference type="GO" id="GO:0003755">
    <property type="term" value="F:peptidyl-prolyl cis-trans isomerase activity"/>
    <property type="evidence" value="ECO:0007669"/>
    <property type="project" value="UniProtKB-KW"/>
</dbReference>
<dbReference type="EMBL" id="UINC01074673">
    <property type="protein sequence ID" value="SVC12096.1"/>
    <property type="molecule type" value="Genomic_DNA"/>
</dbReference>
<dbReference type="SUPFAM" id="SSF50891">
    <property type="entry name" value="Cyclophilin-like"/>
    <property type="match status" value="1"/>
</dbReference>
<dbReference type="AlphaFoldDB" id="A0A382JJU8"/>
<feature type="domain" description="PPIase cyclophilin-type" evidence="4">
    <location>
        <begin position="134"/>
        <end position="301"/>
    </location>
</feature>
<evidence type="ECO:0000259" key="4">
    <source>
        <dbReference type="PROSITE" id="PS50072"/>
    </source>
</evidence>
<feature type="non-terminal residue" evidence="5">
    <location>
        <position position="362"/>
    </location>
</feature>
<dbReference type="InterPro" id="IPR002130">
    <property type="entry name" value="Cyclophilin-type_PPIase_dom"/>
</dbReference>
<dbReference type="InterPro" id="IPR020892">
    <property type="entry name" value="Cyclophilin-type_PPIase_CS"/>
</dbReference>